<dbReference type="Proteomes" id="UP001590950">
    <property type="component" value="Unassembled WGS sequence"/>
</dbReference>
<keyword evidence="3" id="KW-1185">Reference proteome</keyword>
<feature type="compositionally biased region" description="Low complexity" evidence="1">
    <location>
        <begin position="77"/>
        <end position="115"/>
    </location>
</feature>
<reference evidence="2 3" key="1">
    <citation type="submission" date="2024-09" db="EMBL/GenBank/DDBJ databases">
        <title>Rethinking Asexuality: The Enigmatic Case of Functional Sexual Genes in Lepraria (Stereocaulaceae).</title>
        <authorList>
            <person name="Doellman M."/>
            <person name="Sun Y."/>
            <person name="Barcenas-Pena A."/>
            <person name="Lumbsch H.T."/>
            <person name="Grewe F."/>
        </authorList>
    </citation>
    <scope>NUCLEOTIDE SEQUENCE [LARGE SCALE GENOMIC DNA]</scope>
    <source>
        <strain evidence="2 3">Mercado 3170</strain>
    </source>
</reference>
<comment type="caution">
    <text evidence="2">The sequence shown here is derived from an EMBL/GenBank/DDBJ whole genome shotgun (WGS) entry which is preliminary data.</text>
</comment>
<feature type="compositionally biased region" description="Polar residues" evidence="1">
    <location>
        <begin position="116"/>
        <end position="153"/>
    </location>
</feature>
<sequence length="167" mass="17508">MRLSFPSASSDDYEGMSSVATNTGNPGPQPPNSASQPWYEANNEVPIGPARPKRMPAGRHFLVGTAASAVRAGGQSAGKPVVKPSGKPKPAAGKQLSATQTASTPVATASTAMTSEQPRSQPQSFGTPTEQQQPRTSQCTGTTTEQCRDQTLQEVPAERFGYDFGQK</sequence>
<feature type="compositionally biased region" description="Polar residues" evidence="1">
    <location>
        <begin position="1"/>
        <end position="10"/>
    </location>
</feature>
<protein>
    <submittedName>
        <fullName evidence="2">Uncharacterized protein</fullName>
    </submittedName>
</protein>
<accession>A0ABR4A3B3</accession>
<gene>
    <name evidence="2" type="ORF">N7G274_006860</name>
</gene>
<evidence type="ECO:0000313" key="3">
    <source>
        <dbReference type="Proteomes" id="UP001590950"/>
    </source>
</evidence>
<evidence type="ECO:0000313" key="2">
    <source>
        <dbReference type="EMBL" id="KAL2040417.1"/>
    </source>
</evidence>
<name>A0ABR4A3B3_9LECA</name>
<proteinExistence type="predicted"/>
<feature type="region of interest" description="Disordered" evidence="1">
    <location>
        <begin position="1"/>
        <end position="167"/>
    </location>
</feature>
<evidence type="ECO:0000256" key="1">
    <source>
        <dbReference type="SAM" id="MobiDB-lite"/>
    </source>
</evidence>
<dbReference type="EMBL" id="JBEFKJ010000021">
    <property type="protein sequence ID" value="KAL2040417.1"/>
    <property type="molecule type" value="Genomic_DNA"/>
</dbReference>
<organism evidence="2 3">
    <name type="scientific">Stereocaulon virgatum</name>
    <dbReference type="NCBI Taxonomy" id="373712"/>
    <lineage>
        <taxon>Eukaryota</taxon>
        <taxon>Fungi</taxon>
        <taxon>Dikarya</taxon>
        <taxon>Ascomycota</taxon>
        <taxon>Pezizomycotina</taxon>
        <taxon>Lecanoromycetes</taxon>
        <taxon>OSLEUM clade</taxon>
        <taxon>Lecanoromycetidae</taxon>
        <taxon>Lecanorales</taxon>
        <taxon>Lecanorineae</taxon>
        <taxon>Stereocaulaceae</taxon>
        <taxon>Stereocaulon</taxon>
    </lineage>
</organism>
<feature type="compositionally biased region" description="Basic and acidic residues" evidence="1">
    <location>
        <begin position="156"/>
        <end position="167"/>
    </location>
</feature>